<dbReference type="PANTHER" id="PTHR42921:SF1">
    <property type="entry name" value="ACETOACETYL-COA SYNTHETASE"/>
    <property type="match status" value="1"/>
</dbReference>
<feature type="domain" description="AMP-dependent synthetase/ligase" evidence="5">
    <location>
        <begin position="102"/>
        <end position="471"/>
    </location>
</feature>
<dbReference type="InterPro" id="IPR032387">
    <property type="entry name" value="ACAS_N"/>
</dbReference>
<dbReference type="InterPro" id="IPR005914">
    <property type="entry name" value="Acac_CoA_synth"/>
</dbReference>
<dbReference type="OrthoDB" id="4471305at2"/>
<dbReference type="GO" id="GO:0006629">
    <property type="term" value="P:lipid metabolic process"/>
    <property type="evidence" value="ECO:0007669"/>
    <property type="project" value="InterPro"/>
</dbReference>
<dbReference type="EMBL" id="LPVY01000003">
    <property type="protein sequence ID" value="KZB68166.1"/>
    <property type="molecule type" value="Genomic_DNA"/>
</dbReference>
<keyword evidence="3" id="KW-0547">Nucleotide-binding</keyword>
<dbReference type="InterPro" id="IPR042099">
    <property type="entry name" value="ANL_N_sf"/>
</dbReference>
<proteinExistence type="inferred from homology"/>
<evidence type="ECO:0000259" key="6">
    <source>
        <dbReference type="Pfam" id="PF13193"/>
    </source>
</evidence>
<dbReference type="InterPro" id="IPR000873">
    <property type="entry name" value="AMP-dep_synth/lig_dom"/>
</dbReference>
<dbReference type="InterPro" id="IPR045851">
    <property type="entry name" value="AMP-bd_C_sf"/>
</dbReference>
<protein>
    <submittedName>
        <fullName evidence="8">Acetoacetyl-CoA synthetase</fullName>
    </submittedName>
</protein>
<dbReference type="Gene3D" id="3.40.50.12780">
    <property type="entry name" value="N-terminal domain of ligase-like"/>
    <property type="match status" value="1"/>
</dbReference>
<evidence type="ECO:0000313" key="9">
    <source>
        <dbReference type="Proteomes" id="UP000076335"/>
    </source>
</evidence>
<dbReference type="AlphaFoldDB" id="A0A154L9T8"/>
<sequence length="650" mass="72463">MSDLLWQPSPTRVENANVTRFRNWVNEKHSLKLDSFHALYDWSVTRKEDFWPAIIDYAGLKAESWGDTVLVDGDKMPGAKFFPDARLNFAENLLVRDDHTDALVFWGEDKVKTRISWCDLNIAVSKFSQALRAEGITKGDRVCGYMPNMIETVIAMLGTAAIGATWSSASPDFGVQGVVDRFGQIEPKLMITVDGYHYNGKSHDIREKVRDVIDRIPSIQKVVIVKYAFDGTNTTGIRGGISCDDFLAPFRAEKIAFEQVEFNHPLYVMFSSGTTGKPKCIVHGAGGTLLKQVSEHVLHCDVVPGDRVFYFTTCGWMMWNWLMGGLAAGATLLLYDGSPFYPSGNILFDYADAEGMTLFGTSAKYIDALAKAELKPRETHNLSTVRAMTSTGSPLAPESFDYVYRDIKPDIHLASISGGTDILGCFVLACPVLPVKRGIIQTRALGLAVDVFDDDGKSIRNEKGELVCTAPFPSMPIGFWNDPDGSRYKDAYFNRFDNIWCHGDYVELDDDGGMVIYGRSDATLNPGGVRIGTAEIYRQVEKLPEIQESIVIGQEWDNDVRVVLFVVLREKYQLDELLIHRIRKQIRNNCTPRHVPAKIIAVADIPRTKSGKITELAVRDVVHGRPVKNQEALANPTALELFSNLPELRS</sequence>
<evidence type="ECO:0000313" key="8">
    <source>
        <dbReference type="EMBL" id="KZB68166.1"/>
    </source>
</evidence>
<dbReference type="PROSITE" id="PS00455">
    <property type="entry name" value="AMP_BINDING"/>
    <property type="match status" value="1"/>
</dbReference>
<dbReference type="Pfam" id="PF13193">
    <property type="entry name" value="AMP-binding_C"/>
    <property type="match status" value="1"/>
</dbReference>
<evidence type="ECO:0000256" key="2">
    <source>
        <dbReference type="ARBA" id="ARBA00022598"/>
    </source>
</evidence>
<organism evidence="8 9">
    <name type="scientific">Thalassospira lucentensis</name>
    <dbReference type="NCBI Taxonomy" id="168935"/>
    <lineage>
        <taxon>Bacteria</taxon>
        <taxon>Pseudomonadati</taxon>
        <taxon>Pseudomonadota</taxon>
        <taxon>Alphaproteobacteria</taxon>
        <taxon>Rhodospirillales</taxon>
        <taxon>Thalassospiraceae</taxon>
        <taxon>Thalassospira</taxon>
    </lineage>
</organism>
<dbReference type="Gene3D" id="3.30.300.30">
    <property type="match status" value="1"/>
</dbReference>
<dbReference type="GO" id="GO:0005524">
    <property type="term" value="F:ATP binding"/>
    <property type="evidence" value="ECO:0007669"/>
    <property type="project" value="UniProtKB-KW"/>
</dbReference>
<dbReference type="GO" id="GO:0030729">
    <property type="term" value="F:acetoacetate-CoA ligase activity"/>
    <property type="evidence" value="ECO:0007669"/>
    <property type="project" value="InterPro"/>
</dbReference>
<comment type="caution">
    <text evidence="8">The sequence shown here is derived from an EMBL/GenBank/DDBJ whole genome shotgun (WGS) entry which is preliminary data.</text>
</comment>
<evidence type="ECO:0000256" key="3">
    <source>
        <dbReference type="ARBA" id="ARBA00022741"/>
    </source>
</evidence>
<name>A0A154L9T8_9PROT</name>
<dbReference type="PANTHER" id="PTHR42921">
    <property type="entry name" value="ACETOACETYL-COA SYNTHETASE"/>
    <property type="match status" value="1"/>
</dbReference>
<dbReference type="Proteomes" id="UP000076335">
    <property type="component" value="Unassembled WGS sequence"/>
</dbReference>
<dbReference type="CDD" id="cd05943">
    <property type="entry name" value="AACS"/>
    <property type="match status" value="1"/>
</dbReference>
<feature type="domain" description="Acetyl-coenzyme A synthetase N-terminal" evidence="7">
    <location>
        <begin position="37"/>
        <end position="92"/>
    </location>
</feature>
<dbReference type="InterPro" id="IPR020845">
    <property type="entry name" value="AMP-binding_CS"/>
</dbReference>
<dbReference type="InterPro" id="IPR025110">
    <property type="entry name" value="AMP-bd_C"/>
</dbReference>
<dbReference type="NCBIfam" id="TIGR01217">
    <property type="entry name" value="ac_ac_CoA_syn"/>
    <property type="match status" value="1"/>
</dbReference>
<comment type="similarity">
    <text evidence="1">Belongs to the ATP-dependent AMP-binding enzyme family.</text>
</comment>
<keyword evidence="2" id="KW-0436">Ligase</keyword>
<dbReference type="SUPFAM" id="SSF56801">
    <property type="entry name" value="Acetyl-CoA synthetase-like"/>
    <property type="match status" value="1"/>
</dbReference>
<dbReference type="NCBIfam" id="NF002937">
    <property type="entry name" value="PRK03584.1"/>
    <property type="match status" value="1"/>
</dbReference>
<evidence type="ECO:0000256" key="4">
    <source>
        <dbReference type="ARBA" id="ARBA00022840"/>
    </source>
</evidence>
<evidence type="ECO:0000256" key="1">
    <source>
        <dbReference type="ARBA" id="ARBA00006432"/>
    </source>
</evidence>
<evidence type="ECO:0000259" key="5">
    <source>
        <dbReference type="Pfam" id="PF00501"/>
    </source>
</evidence>
<accession>A0A154L9T8</accession>
<evidence type="ECO:0000259" key="7">
    <source>
        <dbReference type="Pfam" id="PF16177"/>
    </source>
</evidence>
<dbReference type="Pfam" id="PF16177">
    <property type="entry name" value="ACAS_N"/>
    <property type="match status" value="1"/>
</dbReference>
<dbReference type="Pfam" id="PF00501">
    <property type="entry name" value="AMP-binding"/>
    <property type="match status" value="1"/>
</dbReference>
<feature type="domain" description="AMP-binding enzyme C-terminal" evidence="6">
    <location>
        <begin position="542"/>
        <end position="612"/>
    </location>
</feature>
<dbReference type="RefSeq" id="WP_062949048.1">
    <property type="nucleotide sequence ID" value="NZ_LPVY01000003.1"/>
</dbReference>
<reference evidence="8 9" key="1">
    <citation type="submission" date="2015-12" db="EMBL/GenBank/DDBJ databases">
        <title>Genome sequence of Thalassospira lucentensis MCCC 1A02072.</title>
        <authorList>
            <person name="Lu L."/>
            <person name="Lai Q."/>
            <person name="Shao Z."/>
            <person name="Qian P."/>
        </authorList>
    </citation>
    <scope>NUCLEOTIDE SEQUENCE [LARGE SCALE GENOMIC DNA]</scope>
    <source>
        <strain evidence="8 9">MCCC 1A02072</strain>
    </source>
</reference>
<keyword evidence="4" id="KW-0067">ATP-binding</keyword>
<gene>
    <name evidence="8" type="ORF">AUP42_11945</name>
</gene>